<feature type="compositionally biased region" description="Low complexity" evidence="1">
    <location>
        <begin position="20"/>
        <end position="31"/>
    </location>
</feature>
<comment type="caution">
    <text evidence="2">The sequence shown here is derived from an EMBL/GenBank/DDBJ whole genome shotgun (WGS) entry which is preliminary data.</text>
</comment>
<evidence type="ECO:0000313" key="2">
    <source>
        <dbReference type="EMBL" id="CAA7024814.1"/>
    </source>
</evidence>
<evidence type="ECO:0000313" key="3">
    <source>
        <dbReference type="Proteomes" id="UP000467841"/>
    </source>
</evidence>
<keyword evidence="3" id="KW-1185">Reference proteome</keyword>
<proteinExistence type="predicted"/>
<dbReference type="Proteomes" id="UP000467841">
    <property type="component" value="Unassembled WGS sequence"/>
</dbReference>
<feature type="region of interest" description="Disordered" evidence="1">
    <location>
        <begin position="1"/>
        <end position="38"/>
    </location>
</feature>
<reference evidence="2" key="1">
    <citation type="submission" date="2020-01" db="EMBL/GenBank/DDBJ databases">
        <authorList>
            <person name="Mishra B."/>
        </authorList>
    </citation>
    <scope>NUCLEOTIDE SEQUENCE [LARGE SCALE GENOMIC DNA]</scope>
</reference>
<protein>
    <submittedName>
        <fullName evidence="2">Uncharacterized protein</fullName>
    </submittedName>
</protein>
<dbReference type="AlphaFoldDB" id="A0A6D2IDY0"/>
<gene>
    <name evidence="2" type="ORF">MERR_LOCUS12049</name>
</gene>
<dbReference type="EMBL" id="CACVBM020000932">
    <property type="protein sequence ID" value="CAA7024814.1"/>
    <property type="molecule type" value="Genomic_DNA"/>
</dbReference>
<organism evidence="2 3">
    <name type="scientific">Microthlaspi erraticum</name>
    <dbReference type="NCBI Taxonomy" id="1685480"/>
    <lineage>
        <taxon>Eukaryota</taxon>
        <taxon>Viridiplantae</taxon>
        <taxon>Streptophyta</taxon>
        <taxon>Embryophyta</taxon>
        <taxon>Tracheophyta</taxon>
        <taxon>Spermatophyta</taxon>
        <taxon>Magnoliopsida</taxon>
        <taxon>eudicotyledons</taxon>
        <taxon>Gunneridae</taxon>
        <taxon>Pentapetalae</taxon>
        <taxon>rosids</taxon>
        <taxon>malvids</taxon>
        <taxon>Brassicales</taxon>
        <taxon>Brassicaceae</taxon>
        <taxon>Coluteocarpeae</taxon>
        <taxon>Microthlaspi</taxon>
    </lineage>
</organism>
<name>A0A6D2IDY0_9BRAS</name>
<accession>A0A6D2IDY0</accession>
<evidence type="ECO:0000256" key="1">
    <source>
        <dbReference type="SAM" id="MobiDB-lite"/>
    </source>
</evidence>
<sequence>MAPKALSTPKFQGPRENRRSISSHSTSPLSSNAFPDQRSFREILTREHKENKRITTNRLLYWSKQQGFRQLGNVNLMDEIAVMSLVW</sequence>